<dbReference type="AlphaFoldDB" id="A0A6A5W4G5"/>
<dbReference type="EMBL" id="ML976656">
    <property type="protein sequence ID" value="KAF1980387.1"/>
    <property type="molecule type" value="Genomic_DNA"/>
</dbReference>
<evidence type="ECO:0000313" key="2">
    <source>
        <dbReference type="EMBL" id="KAF1980387.1"/>
    </source>
</evidence>
<keyword evidence="3" id="KW-1185">Reference proteome</keyword>
<evidence type="ECO:0000313" key="3">
    <source>
        <dbReference type="Proteomes" id="UP000800036"/>
    </source>
</evidence>
<feature type="region of interest" description="Disordered" evidence="1">
    <location>
        <begin position="1"/>
        <end position="85"/>
    </location>
</feature>
<name>A0A6A5W4G5_9PLEO</name>
<dbReference type="OrthoDB" id="2592504at2759"/>
<sequence length="247" mass="27420">MVAHRTTKINLARFAPYPSSASHGQPYGSKPDENKENQASPTPGSLATKSSRPGNSKNASLPKPKSPPAKASTREPDRSGLPNHYLDIQLEEKPDTRGEMEVPCYEDAAAVRRKLKALIEKKVKIPNSNKTFNQSNLAKELQEVAKRTHPVRCYQSKMSSGGPSPRALSAFLKKTGTMGGGDSESFYFGTILLEKLRIWNEKKKTAAREKAEEKFPRGRVRLDPDTCWITCRADEVPTRQEIANEGR</sequence>
<proteinExistence type="predicted"/>
<feature type="compositionally biased region" description="Low complexity" evidence="1">
    <location>
        <begin position="55"/>
        <end position="71"/>
    </location>
</feature>
<protein>
    <submittedName>
        <fullName evidence="2">Uncharacterized protein</fullName>
    </submittedName>
</protein>
<reference evidence="2" key="1">
    <citation type="journal article" date="2020" name="Stud. Mycol.">
        <title>101 Dothideomycetes genomes: a test case for predicting lifestyles and emergence of pathogens.</title>
        <authorList>
            <person name="Haridas S."/>
            <person name="Albert R."/>
            <person name="Binder M."/>
            <person name="Bloem J."/>
            <person name="Labutti K."/>
            <person name="Salamov A."/>
            <person name="Andreopoulos B."/>
            <person name="Baker S."/>
            <person name="Barry K."/>
            <person name="Bills G."/>
            <person name="Bluhm B."/>
            <person name="Cannon C."/>
            <person name="Castanera R."/>
            <person name="Culley D."/>
            <person name="Daum C."/>
            <person name="Ezra D."/>
            <person name="Gonzalez J."/>
            <person name="Henrissat B."/>
            <person name="Kuo A."/>
            <person name="Liang C."/>
            <person name="Lipzen A."/>
            <person name="Lutzoni F."/>
            <person name="Magnuson J."/>
            <person name="Mondo S."/>
            <person name="Nolan M."/>
            <person name="Ohm R."/>
            <person name="Pangilinan J."/>
            <person name="Park H.-J."/>
            <person name="Ramirez L."/>
            <person name="Alfaro M."/>
            <person name="Sun H."/>
            <person name="Tritt A."/>
            <person name="Yoshinaga Y."/>
            <person name="Zwiers L.-H."/>
            <person name="Turgeon B."/>
            <person name="Goodwin S."/>
            <person name="Spatafora J."/>
            <person name="Crous P."/>
            <person name="Grigoriev I."/>
        </authorList>
    </citation>
    <scope>NUCLEOTIDE SEQUENCE</scope>
    <source>
        <strain evidence="2">CBS 107.79</strain>
    </source>
</reference>
<accession>A0A6A5W4G5</accession>
<gene>
    <name evidence="2" type="ORF">BU23DRAFT_548536</name>
</gene>
<evidence type="ECO:0000256" key="1">
    <source>
        <dbReference type="SAM" id="MobiDB-lite"/>
    </source>
</evidence>
<feature type="compositionally biased region" description="Polar residues" evidence="1">
    <location>
        <begin position="37"/>
        <end position="54"/>
    </location>
</feature>
<organism evidence="2 3">
    <name type="scientific">Bimuria novae-zelandiae CBS 107.79</name>
    <dbReference type="NCBI Taxonomy" id="1447943"/>
    <lineage>
        <taxon>Eukaryota</taxon>
        <taxon>Fungi</taxon>
        <taxon>Dikarya</taxon>
        <taxon>Ascomycota</taxon>
        <taxon>Pezizomycotina</taxon>
        <taxon>Dothideomycetes</taxon>
        <taxon>Pleosporomycetidae</taxon>
        <taxon>Pleosporales</taxon>
        <taxon>Massarineae</taxon>
        <taxon>Didymosphaeriaceae</taxon>
        <taxon>Bimuria</taxon>
    </lineage>
</organism>
<dbReference type="Proteomes" id="UP000800036">
    <property type="component" value="Unassembled WGS sequence"/>
</dbReference>